<dbReference type="EMBL" id="JAATIQ010000442">
    <property type="protein sequence ID" value="KAF4355849.1"/>
    <property type="molecule type" value="Genomic_DNA"/>
</dbReference>
<feature type="region of interest" description="Disordered" evidence="2">
    <location>
        <begin position="175"/>
        <end position="196"/>
    </location>
</feature>
<dbReference type="Proteomes" id="UP000583929">
    <property type="component" value="Unassembled WGS sequence"/>
</dbReference>
<evidence type="ECO:0000313" key="4">
    <source>
        <dbReference type="Proteomes" id="UP000583929"/>
    </source>
</evidence>
<sequence length="353" mass="38679">MDSTHRAFNHTGTYSRPVLTEEMIQHVTALTAMPVAEKHASTIVTMEMLKLVGLYPPEHNSTAASTIDGPDAPVVPIDRENPSHGNFTTADSSIHMSSQPTTLRRDTGVIVGVDSNPENTTVLNDYEFEDSDMFHQLIASYGETKDVSDSGGEESAQNLTLVPRSYSQLRKPCSAAVEGEENPQASPSVPNIGGRMRRPSIVVPKLRPDDATIQMLESVHDNIDLLVRQTATVEVVRDMSNYEGDTVTRGVQDILQGVPQFMVCNINSSNLQEKLATAEAALEELKKLSALLDAKYERDKDELKDILGKRLTELNDAQNTAEGEKRSSGLLHCLELGSCKEECGARKCTREGR</sequence>
<protein>
    <submittedName>
        <fullName evidence="3">Uncharacterized protein</fullName>
    </submittedName>
</protein>
<feature type="coiled-coil region" evidence="1">
    <location>
        <begin position="268"/>
        <end position="302"/>
    </location>
</feature>
<accession>A0A7J6EDW9</accession>
<evidence type="ECO:0000313" key="3">
    <source>
        <dbReference type="EMBL" id="KAF4355849.1"/>
    </source>
</evidence>
<proteinExistence type="predicted"/>
<keyword evidence="4" id="KW-1185">Reference proteome</keyword>
<organism evidence="3 4">
    <name type="scientific">Cannabis sativa</name>
    <name type="common">Hemp</name>
    <name type="synonym">Marijuana</name>
    <dbReference type="NCBI Taxonomy" id="3483"/>
    <lineage>
        <taxon>Eukaryota</taxon>
        <taxon>Viridiplantae</taxon>
        <taxon>Streptophyta</taxon>
        <taxon>Embryophyta</taxon>
        <taxon>Tracheophyta</taxon>
        <taxon>Spermatophyta</taxon>
        <taxon>Magnoliopsida</taxon>
        <taxon>eudicotyledons</taxon>
        <taxon>Gunneridae</taxon>
        <taxon>Pentapetalae</taxon>
        <taxon>rosids</taxon>
        <taxon>fabids</taxon>
        <taxon>Rosales</taxon>
        <taxon>Cannabaceae</taxon>
        <taxon>Cannabis</taxon>
    </lineage>
</organism>
<dbReference type="AlphaFoldDB" id="A0A7J6EDW9"/>
<name>A0A7J6EDW9_CANSA</name>
<comment type="caution">
    <text evidence="3">The sequence shown here is derived from an EMBL/GenBank/DDBJ whole genome shotgun (WGS) entry which is preliminary data.</text>
</comment>
<reference evidence="3 4" key="1">
    <citation type="journal article" date="2020" name="bioRxiv">
        <title>Sequence and annotation of 42 cannabis genomes reveals extensive copy number variation in cannabinoid synthesis and pathogen resistance genes.</title>
        <authorList>
            <person name="Mckernan K.J."/>
            <person name="Helbert Y."/>
            <person name="Kane L.T."/>
            <person name="Ebling H."/>
            <person name="Zhang L."/>
            <person name="Liu B."/>
            <person name="Eaton Z."/>
            <person name="Mclaughlin S."/>
            <person name="Kingan S."/>
            <person name="Baybayan P."/>
            <person name="Concepcion G."/>
            <person name="Jordan M."/>
            <person name="Riva A."/>
            <person name="Barbazuk W."/>
            <person name="Harkins T."/>
        </authorList>
    </citation>
    <scope>NUCLEOTIDE SEQUENCE [LARGE SCALE GENOMIC DNA]</scope>
    <source>
        <strain evidence="4">cv. Jamaican Lion 4</strain>
        <tissue evidence="3">Leaf</tissue>
    </source>
</reference>
<keyword evidence="1" id="KW-0175">Coiled coil</keyword>
<evidence type="ECO:0000256" key="1">
    <source>
        <dbReference type="SAM" id="Coils"/>
    </source>
</evidence>
<evidence type="ECO:0000256" key="2">
    <source>
        <dbReference type="SAM" id="MobiDB-lite"/>
    </source>
</evidence>
<gene>
    <name evidence="3" type="ORF">G4B88_030240</name>
</gene>